<reference evidence="2 3" key="1">
    <citation type="journal article" date="2015" name="Genome Announc.">
        <title>Complete Genome Sequence of Methylobacterium aquaticum Strain 22A, Isolated from Racomitrium japonicum Moss.</title>
        <authorList>
            <person name="Tani A."/>
            <person name="Ogura Y."/>
            <person name="Hayashi T."/>
            <person name="Kimbara K."/>
        </authorList>
    </citation>
    <scope>NUCLEOTIDE SEQUENCE [LARGE SCALE GENOMIC DNA]</scope>
    <source>
        <strain evidence="2 3">MA-22A</strain>
    </source>
</reference>
<sequence>MADKWTHGLRDLDARQTRQRLAALMDECRFAADGLEHFQRQGLREQVAATELALLRVAKSEIERLAEKLVEYRTPFEPAPPPKIYDPYAAARERAAAKAAAEAAPAPQPEPVPVPEPAPVAPRPVLPPRPGMKLPRLNPGRPA</sequence>
<evidence type="ECO:0000313" key="2">
    <source>
        <dbReference type="EMBL" id="BAQ47662.1"/>
    </source>
</evidence>
<evidence type="ECO:0000256" key="1">
    <source>
        <dbReference type="SAM" id="MobiDB-lite"/>
    </source>
</evidence>
<dbReference type="Proteomes" id="UP000061432">
    <property type="component" value="Chromosome"/>
</dbReference>
<organism evidence="2 3">
    <name type="scientific">Methylobacterium aquaticum</name>
    <dbReference type="NCBI Taxonomy" id="270351"/>
    <lineage>
        <taxon>Bacteria</taxon>
        <taxon>Pseudomonadati</taxon>
        <taxon>Pseudomonadota</taxon>
        <taxon>Alphaproteobacteria</taxon>
        <taxon>Hyphomicrobiales</taxon>
        <taxon>Methylobacteriaceae</taxon>
        <taxon>Methylobacterium</taxon>
    </lineage>
</organism>
<dbReference type="KEGG" id="maqu:Maq22A_c23565"/>
<accession>A0A0C6FKN2</accession>
<dbReference type="STRING" id="270351.Maq22A_c23565"/>
<protein>
    <submittedName>
        <fullName evidence="2">Uncharacterized protein</fullName>
    </submittedName>
</protein>
<feature type="region of interest" description="Disordered" evidence="1">
    <location>
        <begin position="99"/>
        <end position="143"/>
    </location>
</feature>
<dbReference type="PATRIC" id="fig|270351.10.peg.4532"/>
<name>A0A0C6FKN2_9HYPH</name>
<dbReference type="AlphaFoldDB" id="A0A0C6FKN2"/>
<dbReference type="EMBL" id="AP014704">
    <property type="protein sequence ID" value="BAQ47662.1"/>
    <property type="molecule type" value="Genomic_DNA"/>
</dbReference>
<reference evidence="3" key="2">
    <citation type="submission" date="2015-01" db="EMBL/GenBank/DDBJ databases">
        <title>Complete genome sequence of Methylobacterium aquaticum strain 22A.</title>
        <authorList>
            <person name="Tani A."/>
            <person name="Ogura Y."/>
            <person name="Hayashi T."/>
        </authorList>
    </citation>
    <scope>NUCLEOTIDE SEQUENCE [LARGE SCALE GENOMIC DNA]</scope>
    <source>
        <strain evidence="3">MA-22A</strain>
    </source>
</reference>
<feature type="compositionally biased region" description="Pro residues" evidence="1">
    <location>
        <begin position="106"/>
        <end position="130"/>
    </location>
</feature>
<gene>
    <name evidence="2" type="ORF">Maq22A_c23565</name>
</gene>
<evidence type="ECO:0000313" key="3">
    <source>
        <dbReference type="Proteomes" id="UP000061432"/>
    </source>
</evidence>
<proteinExistence type="predicted"/>
<dbReference type="OrthoDB" id="7998042at2"/>
<dbReference type="RefSeq" id="WP_060848560.1">
    <property type="nucleotide sequence ID" value="NZ_AP014704.1"/>
</dbReference>